<feature type="region of interest" description="Disordered" evidence="1">
    <location>
        <begin position="145"/>
        <end position="183"/>
    </location>
</feature>
<dbReference type="InParanoid" id="B8C331"/>
<feature type="compositionally biased region" description="Low complexity" evidence="1">
    <location>
        <begin position="98"/>
        <end position="111"/>
    </location>
</feature>
<dbReference type="RefSeq" id="XP_002290300.1">
    <property type="nucleotide sequence ID" value="XM_002290264.1"/>
</dbReference>
<protein>
    <submittedName>
        <fullName evidence="2">Uncharacterized protein</fullName>
    </submittedName>
</protein>
<dbReference type="PaxDb" id="35128-Thaps5499"/>
<dbReference type="Proteomes" id="UP000001449">
    <property type="component" value="Chromosome 5"/>
</dbReference>
<dbReference type="OMA" id="QPAWREM"/>
<proteinExistence type="predicted"/>
<evidence type="ECO:0000256" key="1">
    <source>
        <dbReference type="SAM" id="MobiDB-lite"/>
    </source>
</evidence>
<organism evidence="2 3">
    <name type="scientific">Thalassiosira pseudonana</name>
    <name type="common">Marine diatom</name>
    <name type="synonym">Cyclotella nana</name>
    <dbReference type="NCBI Taxonomy" id="35128"/>
    <lineage>
        <taxon>Eukaryota</taxon>
        <taxon>Sar</taxon>
        <taxon>Stramenopiles</taxon>
        <taxon>Ochrophyta</taxon>
        <taxon>Bacillariophyta</taxon>
        <taxon>Coscinodiscophyceae</taxon>
        <taxon>Thalassiosirophycidae</taxon>
        <taxon>Thalassiosirales</taxon>
        <taxon>Thalassiosiraceae</taxon>
        <taxon>Thalassiosira</taxon>
    </lineage>
</organism>
<dbReference type="KEGG" id="tps:THAPSDRAFT_5499"/>
<dbReference type="HOGENOM" id="CLU_1477951_0_0_1"/>
<feature type="region of interest" description="Disordered" evidence="1">
    <location>
        <begin position="95"/>
        <end position="123"/>
    </location>
</feature>
<dbReference type="GeneID" id="7453204"/>
<keyword evidence="3" id="KW-1185">Reference proteome</keyword>
<dbReference type="AlphaFoldDB" id="B8C331"/>
<reference evidence="2 3" key="2">
    <citation type="journal article" date="2008" name="Nature">
        <title>The Phaeodactylum genome reveals the evolutionary history of diatom genomes.</title>
        <authorList>
            <person name="Bowler C."/>
            <person name="Allen A.E."/>
            <person name="Badger J.H."/>
            <person name="Grimwood J."/>
            <person name="Jabbari K."/>
            <person name="Kuo A."/>
            <person name="Maheswari U."/>
            <person name="Martens C."/>
            <person name="Maumus F."/>
            <person name="Otillar R.P."/>
            <person name="Rayko E."/>
            <person name="Salamov A."/>
            <person name="Vandepoele K."/>
            <person name="Beszteri B."/>
            <person name="Gruber A."/>
            <person name="Heijde M."/>
            <person name="Katinka M."/>
            <person name="Mock T."/>
            <person name="Valentin K."/>
            <person name="Verret F."/>
            <person name="Berges J.A."/>
            <person name="Brownlee C."/>
            <person name="Cadoret J.P."/>
            <person name="Chiovitti A."/>
            <person name="Choi C.J."/>
            <person name="Coesel S."/>
            <person name="De Martino A."/>
            <person name="Detter J.C."/>
            <person name="Durkin C."/>
            <person name="Falciatore A."/>
            <person name="Fournet J."/>
            <person name="Haruta M."/>
            <person name="Huysman M.J."/>
            <person name="Jenkins B.D."/>
            <person name="Jiroutova K."/>
            <person name="Jorgensen R.E."/>
            <person name="Joubert Y."/>
            <person name="Kaplan A."/>
            <person name="Kroger N."/>
            <person name="Kroth P.G."/>
            <person name="La Roche J."/>
            <person name="Lindquist E."/>
            <person name="Lommer M."/>
            <person name="Martin-Jezequel V."/>
            <person name="Lopez P.J."/>
            <person name="Lucas S."/>
            <person name="Mangogna M."/>
            <person name="McGinnis K."/>
            <person name="Medlin L.K."/>
            <person name="Montsant A."/>
            <person name="Oudot-Le Secq M.P."/>
            <person name="Napoli C."/>
            <person name="Obornik M."/>
            <person name="Parker M.S."/>
            <person name="Petit J.L."/>
            <person name="Porcel B.M."/>
            <person name="Poulsen N."/>
            <person name="Robison M."/>
            <person name="Rychlewski L."/>
            <person name="Rynearson T.A."/>
            <person name="Schmutz J."/>
            <person name="Shapiro H."/>
            <person name="Siaut M."/>
            <person name="Stanley M."/>
            <person name="Sussman M.R."/>
            <person name="Taylor A.R."/>
            <person name="Vardi A."/>
            <person name="von Dassow P."/>
            <person name="Vyverman W."/>
            <person name="Willis A."/>
            <person name="Wyrwicz L.S."/>
            <person name="Rokhsar D.S."/>
            <person name="Weissenbach J."/>
            <person name="Armbrust E.V."/>
            <person name="Green B.R."/>
            <person name="Van de Peer Y."/>
            <person name="Grigoriev I.V."/>
        </authorList>
    </citation>
    <scope>NUCLEOTIDE SEQUENCE [LARGE SCALE GENOMIC DNA]</scope>
    <source>
        <strain evidence="2 3">CCMP1335</strain>
    </source>
</reference>
<dbReference type="eggNOG" id="ENOG502TAAW">
    <property type="taxonomic scope" value="Eukaryota"/>
</dbReference>
<reference evidence="2 3" key="1">
    <citation type="journal article" date="2004" name="Science">
        <title>The genome of the diatom Thalassiosira pseudonana: ecology, evolution, and metabolism.</title>
        <authorList>
            <person name="Armbrust E.V."/>
            <person name="Berges J.A."/>
            <person name="Bowler C."/>
            <person name="Green B.R."/>
            <person name="Martinez D."/>
            <person name="Putnam N.H."/>
            <person name="Zhou S."/>
            <person name="Allen A.E."/>
            <person name="Apt K.E."/>
            <person name="Bechner M."/>
            <person name="Brzezinski M.A."/>
            <person name="Chaal B.K."/>
            <person name="Chiovitti A."/>
            <person name="Davis A.K."/>
            <person name="Demarest M.S."/>
            <person name="Detter J.C."/>
            <person name="Glavina T."/>
            <person name="Goodstein D."/>
            <person name="Hadi M.Z."/>
            <person name="Hellsten U."/>
            <person name="Hildebrand M."/>
            <person name="Jenkins B.D."/>
            <person name="Jurka J."/>
            <person name="Kapitonov V.V."/>
            <person name="Kroger N."/>
            <person name="Lau W.W."/>
            <person name="Lane T.W."/>
            <person name="Larimer F.W."/>
            <person name="Lippmeier J.C."/>
            <person name="Lucas S."/>
            <person name="Medina M."/>
            <person name="Montsant A."/>
            <person name="Obornik M."/>
            <person name="Parker M.S."/>
            <person name="Palenik B."/>
            <person name="Pazour G.J."/>
            <person name="Richardson P.M."/>
            <person name="Rynearson T.A."/>
            <person name="Saito M.A."/>
            <person name="Schwartz D.C."/>
            <person name="Thamatrakoln K."/>
            <person name="Valentin K."/>
            <person name="Vardi A."/>
            <person name="Wilkerson F.P."/>
            <person name="Rokhsar D.S."/>
        </authorList>
    </citation>
    <scope>NUCLEOTIDE SEQUENCE [LARGE SCALE GENOMIC DNA]</scope>
    <source>
        <strain evidence="2 3">CCMP1335</strain>
    </source>
</reference>
<gene>
    <name evidence="2" type="ORF">THAPSDRAFT_5499</name>
</gene>
<evidence type="ECO:0000313" key="3">
    <source>
        <dbReference type="Proteomes" id="UP000001449"/>
    </source>
</evidence>
<accession>B8C331</accession>
<sequence>MIFQTLRPCTVLVRQYATGCRSLLIASPSSYHHCLPSLHTPTPSVASSCNNLSSSRHFASSGNLNGDSSIIDSTAATTQWKRNQYRKLGEKFQHNLQDDTSATRSDDAATAGDEPLQIDDYEDVQPMWKQMESRVTRRRSFTLEQRGGVSGRRNVRKSDEDVWLQAGVYDSPEDTDDDEKEKK</sequence>
<name>B8C331_THAPS</name>
<evidence type="ECO:0000313" key="2">
    <source>
        <dbReference type="EMBL" id="EED92052.1"/>
    </source>
</evidence>
<feature type="compositionally biased region" description="Acidic residues" evidence="1">
    <location>
        <begin position="171"/>
        <end position="183"/>
    </location>
</feature>
<dbReference type="EMBL" id="CM000642">
    <property type="protein sequence ID" value="EED92052.1"/>
    <property type="molecule type" value="Genomic_DNA"/>
</dbReference>